<keyword evidence="4 6" id="KW-0472">Membrane</keyword>
<evidence type="ECO:0000256" key="3">
    <source>
        <dbReference type="ARBA" id="ARBA00022989"/>
    </source>
</evidence>
<dbReference type="InterPro" id="IPR005829">
    <property type="entry name" value="Sugar_transporter_CS"/>
</dbReference>
<feature type="transmembrane region" description="Helical" evidence="6">
    <location>
        <begin position="340"/>
        <end position="359"/>
    </location>
</feature>
<feature type="transmembrane region" description="Helical" evidence="6">
    <location>
        <begin position="501"/>
        <end position="520"/>
    </location>
</feature>
<evidence type="ECO:0000256" key="6">
    <source>
        <dbReference type="SAM" id="Phobius"/>
    </source>
</evidence>
<feature type="transmembrane region" description="Helical" evidence="6">
    <location>
        <begin position="35"/>
        <end position="55"/>
    </location>
</feature>
<gene>
    <name evidence="8" type="ORF">BD311DRAFT_733359</name>
</gene>
<dbReference type="Gene3D" id="1.20.1720.10">
    <property type="entry name" value="Multidrug resistance protein D"/>
    <property type="match status" value="1"/>
</dbReference>
<feature type="domain" description="Major facilitator superfamily (MFS) profile" evidence="7">
    <location>
        <begin position="40"/>
        <end position="493"/>
    </location>
</feature>
<keyword evidence="3 6" id="KW-1133">Transmembrane helix</keyword>
<evidence type="ECO:0000256" key="5">
    <source>
        <dbReference type="SAM" id="MobiDB-lite"/>
    </source>
</evidence>
<evidence type="ECO:0000259" key="7">
    <source>
        <dbReference type="PROSITE" id="PS50850"/>
    </source>
</evidence>
<organism evidence="8">
    <name type="scientific">Dichomitus squalens</name>
    <dbReference type="NCBI Taxonomy" id="114155"/>
    <lineage>
        <taxon>Eukaryota</taxon>
        <taxon>Fungi</taxon>
        <taxon>Dikarya</taxon>
        <taxon>Basidiomycota</taxon>
        <taxon>Agaricomycotina</taxon>
        <taxon>Agaricomycetes</taxon>
        <taxon>Polyporales</taxon>
        <taxon>Polyporaceae</taxon>
        <taxon>Dichomitus</taxon>
    </lineage>
</organism>
<keyword evidence="2 6" id="KW-0812">Transmembrane</keyword>
<dbReference type="OrthoDB" id="3437016at2759"/>
<feature type="compositionally biased region" description="Basic and acidic residues" evidence="5">
    <location>
        <begin position="537"/>
        <end position="559"/>
    </location>
</feature>
<reference evidence="8" key="1">
    <citation type="submission" date="2019-01" db="EMBL/GenBank/DDBJ databases">
        <title>Draft genome sequences of three monokaryotic isolates of the white-rot basidiomycete fungus Dichomitus squalens.</title>
        <authorList>
            <consortium name="DOE Joint Genome Institute"/>
            <person name="Lopez S.C."/>
            <person name="Andreopoulos B."/>
            <person name="Pangilinan J."/>
            <person name="Lipzen A."/>
            <person name="Riley R."/>
            <person name="Ahrendt S."/>
            <person name="Ng V."/>
            <person name="Barry K."/>
            <person name="Daum C."/>
            <person name="Grigoriev I.V."/>
            <person name="Hilden K.S."/>
            <person name="Makela M.R."/>
            <person name="de Vries R.P."/>
        </authorList>
    </citation>
    <scope>NUCLEOTIDE SEQUENCE [LARGE SCALE GENOMIC DNA]</scope>
    <source>
        <strain evidence="8">OM18370.1</strain>
    </source>
</reference>
<feature type="transmembrane region" description="Helical" evidence="6">
    <location>
        <begin position="302"/>
        <end position="320"/>
    </location>
</feature>
<dbReference type="PROSITE" id="PS00216">
    <property type="entry name" value="SUGAR_TRANSPORT_1"/>
    <property type="match status" value="1"/>
</dbReference>
<dbReference type="GO" id="GO:0005886">
    <property type="term" value="C:plasma membrane"/>
    <property type="evidence" value="ECO:0007669"/>
    <property type="project" value="TreeGrafter"/>
</dbReference>
<feature type="transmembrane region" description="Helical" evidence="6">
    <location>
        <begin position="235"/>
        <end position="255"/>
    </location>
</feature>
<feature type="transmembrane region" description="Helical" evidence="6">
    <location>
        <begin position="162"/>
        <end position="181"/>
    </location>
</feature>
<dbReference type="EMBL" id="ML143553">
    <property type="protein sequence ID" value="TBU22197.1"/>
    <property type="molecule type" value="Genomic_DNA"/>
</dbReference>
<sequence length="559" mass="59400">MSTTSPTEAPLSSTPNGSGATANTQSQNTGFRKGAAFWFSFTAILVCTFVSALDISAISTALPTITDSLAGGDKFVWVGAAYGLASAAILPLSGRLADAFGRRPVMLASVGLFLLGSAISGAAQNMNMLIAGRTVQGIGSGGILNLSDIIISDLVPLAERGMFMGIFMSVWALASGVGPPVGGALSKANAWRWIFYLNLPLTGVAFFFVLFFLRVRTPSGSVREKLARLDFVGNLIIIIGTTLALIGLTWGGVAYKWSDAHTLATLIIGFVFIGLFFVYEWLVPKEASIPWDVVGNRTSMSGYLGTFLHGITTLAQFYYIPVYFQACKGASPIHSSVQTLPMALIVCPFAFAAGTSVQITQKYRWANVTAWCTQLIGFGLLSTLKADSSTGKWVGYQVITSAGVGFLFGASVFPVLAPLPLSRNAAALAFFAFSRTFAQSWGITIGSAILQNQLEKKLPPQFNAQFPSGVQIAYAAIPVIGGLEEPLRTQVRDAFAASLKVVWQTMIGISGVGLLSVGLMKEVPMQGQVDETYGLHTETKEPTNSRDPEKQTEGAVKVD</sequence>
<comment type="subcellular location">
    <subcellularLocation>
        <location evidence="1">Membrane</location>
        <topology evidence="1">Multi-pass membrane protein</topology>
    </subcellularLocation>
</comment>
<evidence type="ECO:0000256" key="2">
    <source>
        <dbReference type="ARBA" id="ARBA00022692"/>
    </source>
</evidence>
<evidence type="ECO:0000256" key="1">
    <source>
        <dbReference type="ARBA" id="ARBA00004141"/>
    </source>
</evidence>
<feature type="region of interest" description="Disordered" evidence="5">
    <location>
        <begin position="1"/>
        <end position="26"/>
    </location>
</feature>
<dbReference type="AlphaFoldDB" id="A0A4Q9M777"/>
<dbReference type="PROSITE" id="PS50850">
    <property type="entry name" value="MFS"/>
    <property type="match status" value="1"/>
</dbReference>
<proteinExistence type="predicted"/>
<dbReference type="InterPro" id="IPR011701">
    <property type="entry name" value="MFS"/>
</dbReference>
<dbReference type="SUPFAM" id="SSF103473">
    <property type="entry name" value="MFS general substrate transporter"/>
    <property type="match status" value="1"/>
</dbReference>
<accession>A0A4Q9M777</accession>
<dbReference type="PANTHER" id="PTHR23501">
    <property type="entry name" value="MAJOR FACILITATOR SUPERFAMILY"/>
    <property type="match status" value="1"/>
</dbReference>
<dbReference type="InterPro" id="IPR020846">
    <property type="entry name" value="MFS_dom"/>
</dbReference>
<dbReference type="InterPro" id="IPR036259">
    <property type="entry name" value="MFS_trans_sf"/>
</dbReference>
<dbReference type="Pfam" id="PF07690">
    <property type="entry name" value="MFS_1"/>
    <property type="match status" value="1"/>
</dbReference>
<evidence type="ECO:0000256" key="4">
    <source>
        <dbReference type="ARBA" id="ARBA00023136"/>
    </source>
</evidence>
<feature type="transmembrane region" description="Helical" evidence="6">
    <location>
        <begin position="193"/>
        <end position="215"/>
    </location>
</feature>
<dbReference type="GO" id="GO:0022857">
    <property type="term" value="F:transmembrane transporter activity"/>
    <property type="evidence" value="ECO:0007669"/>
    <property type="project" value="InterPro"/>
</dbReference>
<feature type="transmembrane region" description="Helical" evidence="6">
    <location>
        <begin position="105"/>
        <end position="123"/>
    </location>
</feature>
<evidence type="ECO:0000313" key="8">
    <source>
        <dbReference type="EMBL" id="TBU22197.1"/>
    </source>
</evidence>
<feature type="transmembrane region" description="Helical" evidence="6">
    <location>
        <begin position="425"/>
        <end position="450"/>
    </location>
</feature>
<dbReference type="PANTHER" id="PTHR23501:SF102">
    <property type="entry name" value="DRUG TRANSPORTER, PUTATIVE (AFU_ORTHOLOGUE AFUA_3G08530)-RELATED"/>
    <property type="match status" value="1"/>
</dbReference>
<dbReference type="PRINTS" id="PR01036">
    <property type="entry name" value="TCRTETB"/>
</dbReference>
<feature type="region of interest" description="Disordered" evidence="5">
    <location>
        <begin position="536"/>
        <end position="559"/>
    </location>
</feature>
<name>A0A4Q9M777_9APHY</name>
<feature type="transmembrane region" description="Helical" evidence="6">
    <location>
        <begin position="75"/>
        <end position="93"/>
    </location>
</feature>
<dbReference type="Proteomes" id="UP000292957">
    <property type="component" value="Unassembled WGS sequence"/>
</dbReference>
<feature type="transmembrane region" description="Helical" evidence="6">
    <location>
        <begin position="396"/>
        <end position="419"/>
    </location>
</feature>
<feature type="transmembrane region" description="Helical" evidence="6">
    <location>
        <begin position="262"/>
        <end position="282"/>
    </location>
</feature>
<dbReference type="CDD" id="cd17502">
    <property type="entry name" value="MFS_Azr1_MDR_like"/>
    <property type="match status" value="1"/>
</dbReference>
<protein>
    <submittedName>
        <fullName evidence="8">MFS general substrate transporter</fullName>
    </submittedName>
</protein>